<dbReference type="CDD" id="cd03360">
    <property type="entry name" value="LbH_AT_putative"/>
    <property type="match status" value="1"/>
</dbReference>
<dbReference type="SUPFAM" id="SSF51161">
    <property type="entry name" value="Trimeric LpxA-like enzymes"/>
    <property type="match status" value="1"/>
</dbReference>
<dbReference type="PANTHER" id="PTHR43300">
    <property type="entry name" value="ACETYLTRANSFERASE"/>
    <property type="match status" value="1"/>
</dbReference>
<keyword evidence="6" id="KW-1185">Reference proteome</keyword>
<name>E4TYC6_SULKY</name>
<dbReference type="RefSeq" id="WP_013461268.1">
    <property type="nucleotide sequence ID" value="NC_014762.1"/>
</dbReference>
<accession>E4TYC6</accession>
<feature type="binding site" evidence="3">
    <location>
        <position position="133"/>
    </location>
    <ligand>
        <name>acetyl-CoA</name>
        <dbReference type="ChEBI" id="CHEBI:57288"/>
    </ligand>
</feature>
<dbReference type="InterPro" id="IPR020019">
    <property type="entry name" value="AcTrfase_PglD-like"/>
</dbReference>
<feature type="domain" description="PglD N-terminal" evidence="4">
    <location>
        <begin position="4"/>
        <end position="69"/>
    </location>
</feature>
<feature type="binding site" evidence="3">
    <location>
        <begin position="32"/>
        <end position="33"/>
    </location>
    <ligand>
        <name>substrate</name>
    </ligand>
</feature>
<feature type="binding site" evidence="3">
    <location>
        <begin position="10"/>
        <end position="12"/>
    </location>
    <ligand>
        <name>substrate</name>
    </ligand>
</feature>
<dbReference type="STRING" id="709032.Sulku_2411"/>
<dbReference type="PANTHER" id="PTHR43300:SF7">
    <property type="entry name" value="UDP-N-ACETYLBACILLOSAMINE N-ACETYLTRANSFERASE"/>
    <property type="match status" value="1"/>
</dbReference>
<dbReference type="Pfam" id="PF17836">
    <property type="entry name" value="PglD_N"/>
    <property type="match status" value="1"/>
</dbReference>
<dbReference type="HOGENOM" id="CLU_081811_2_0_7"/>
<evidence type="ECO:0000313" key="5">
    <source>
        <dbReference type="EMBL" id="ADR35071.1"/>
    </source>
</evidence>
<evidence type="ECO:0000313" key="6">
    <source>
        <dbReference type="Proteomes" id="UP000008721"/>
    </source>
</evidence>
<dbReference type="KEGG" id="sku:Sulku_2411"/>
<comment type="similarity">
    <text evidence="1">Belongs to the transferase hexapeptide repeat family.</text>
</comment>
<evidence type="ECO:0000256" key="3">
    <source>
        <dbReference type="PIRSR" id="PIRSR620019-2"/>
    </source>
</evidence>
<organism evidence="5 6">
    <name type="scientific">Sulfuricurvum kujiense (strain ATCC BAA-921 / DSM 16994 / JCM 11577 / YK-1)</name>
    <dbReference type="NCBI Taxonomy" id="709032"/>
    <lineage>
        <taxon>Bacteria</taxon>
        <taxon>Pseudomonadati</taxon>
        <taxon>Campylobacterota</taxon>
        <taxon>Epsilonproteobacteria</taxon>
        <taxon>Campylobacterales</taxon>
        <taxon>Sulfurimonadaceae</taxon>
        <taxon>Sulfuricurvum</taxon>
    </lineage>
</organism>
<feature type="binding site" evidence="3">
    <location>
        <position position="57"/>
    </location>
    <ligand>
        <name>substrate</name>
    </ligand>
</feature>
<evidence type="ECO:0000259" key="4">
    <source>
        <dbReference type="Pfam" id="PF17836"/>
    </source>
</evidence>
<gene>
    <name evidence="5" type="ordered locus">Sulku_2411</name>
</gene>
<feature type="site" description="Increases basicity of active site His" evidence="2">
    <location>
        <position position="125"/>
    </location>
</feature>
<dbReference type="OrthoDB" id="9801456at2"/>
<dbReference type="InterPro" id="IPR011004">
    <property type="entry name" value="Trimer_LpxA-like_sf"/>
</dbReference>
<dbReference type="eggNOG" id="COG0110">
    <property type="taxonomic scope" value="Bacteria"/>
</dbReference>
<dbReference type="InterPro" id="IPR050179">
    <property type="entry name" value="Trans_hexapeptide_repeat"/>
</dbReference>
<reference evidence="5 6" key="1">
    <citation type="journal article" date="2012" name="Stand. Genomic Sci.">
        <title>Complete genome sequence of the sulfur compounds oxidizing chemolithoautotroph Sulfuricurvum kujiense type strain (YK-1(T)).</title>
        <authorList>
            <person name="Han C."/>
            <person name="Kotsyurbenko O."/>
            <person name="Chertkov O."/>
            <person name="Held B."/>
            <person name="Lapidus A."/>
            <person name="Nolan M."/>
            <person name="Lucas S."/>
            <person name="Hammon N."/>
            <person name="Deshpande S."/>
            <person name="Cheng J.F."/>
            <person name="Tapia R."/>
            <person name="Goodwin L.A."/>
            <person name="Pitluck S."/>
            <person name="Liolios K."/>
            <person name="Pagani I."/>
            <person name="Ivanova N."/>
            <person name="Mavromatis K."/>
            <person name="Mikhailova N."/>
            <person name="Pati A."/>
            <person name="Chen A."/>
            <person name="Palaniappan K."/>
            <person name="Land M."/>
            <person name="Hauser L."/>
            <person name="Chang Y.J."/>
            <person name="Jeffries C.D."/>
            <person name="Brambilla E.M."/>
            <person name="Rohde M."/>
            <person name="Spring S."/>
            <person name="Sikorski J."/>
            <person name="Goker M."/>
            <person name="Woyke T."/>
            <person name="Bristow J."/>
            <person name="Eisen J.A."/>
            <person name="Markowitz V."/>
            <person name="Hugenholtz P."/>
            <person name="Kyrpides N.C."/>
            <person name="Klenk H.P."/>
            <person name="Detter J.C."/>
        </authorList>
    </citation>
    <scope>NUCLEOTIDE SEQUENCE [LARGE SCALE GENOMIC DNA]</scope>
    <source>
        <strain evidence="6">ATCC BAA-921 / DSM 16994 / JCM 11577 / YK-1</strain>
    </source>
</reference>
<evidence type="ECO:0000256" key="1">
    <source>
        <dbReference type="ARBA" id="ARBA00007274"/>
    </source>
</evidence>
<evidence type="ECO:0000256" key="2">
    <source>
        <dbReference type="PIRSR" id="PIRSR620019-1"/>
    </source>
</evidence>
<dbReference type="Gene3D" id="3.40.50.20">
    <property type="match status" value="1"/>
</dbReference>
<dbReference type="Gene3D" id="2.160.10.10">
    <property type="entry name" value="Hexapeptide repeat proteins"/>
    <property type="match status" value="1"/>
</dbReference>
<proteinExistence type="inferred from homology"/>
<dbReference type="InterPro" id="IPR041561">
    <property type="entry name" value="PglD_N"/>
</dbReference>
<dbReference type="AlphaFoldDB" id="E4TYC6"/>
<dbReference type="EMBL" id="CP002355">
    <property type="protein sequence ID" value="ADR35071.1"/>
    <property type="molecule type" value="Genomic_DNA"/>
</dbReference>
<dbReference type="NCBIfam" id="TIGR03570">
    <property type="entry name" value="NeuD_NnaD"/>
    <property type="match status" value="1"/>
</dbReference>
<protein>
    <submittedName>
        <fullName evidence="5">Sugar O-acyltransferase, sialic acid O-acetyltransferase NeuD family</fullName>
    </submittedName>
</protein>
<sequence>MKSIYIYGASGHGLVVADIAKANGYDDIRFIDDGENVHPTFEEIKNDTHIPIAFGVGNNHVRARLFEKIVQNGLSVITLIHPSAVVSDSVSIGRGSVVMPNVTVNANASIGEGVILNSGSVIEHECSIENFVHISPHAALAGNVKIGAFTHIGIGSTIIQNIAIGAHSIIGAGSVVLHHISDHAKAYGVPCKEIKES</sequence>
<feature type="active site" description="Proton acceptor" evidence="2">
    <location>
        <position position="124"/>
    </location>
</feature>
<dbReference type="Proteomes" id="UP000008721">
    <property type="component" value="Chromosome"/>
</dbReference>
<feature type="binding site" evidence="3">
    <location>
        <position position="154"/>
    </location>
    <ligand>
        <name>acetyl-CoA</name>
        <dbReference type="ChEBI" id="CHEBI:57288"/>
    </ligand>
</feature>